<evidence type="ECO:0000256" key="1">
    <source>
        <dbReference type="ARBA" id="ARBA00004651"/>
    </source>
</evidence>
<dbReference type="Pfam" id="PF01292">
    <property type="entry name" value="Ni_hydr_CYTB"/>
    <property type="match status" value="1"/>
</dbReference>
<evidence type="ECO:0000256" key="2">
    <source>
        <dbReference type="ARBA" id="ARBA00022475"/>
    </source>
</evidence>
<dbReference type="EMBL" id="LR586016">
    <property type="protein sequence ID" value="VIP01610.1"/>
    <property type="molecule type" value="Genomic_DNA"/>
</dbReference>
<dbReference type="InParanoid" id="A0A6C2YJ77"/>
<dbReference type="SUPFAM" id="SSF81342">
    <property type="entry name" value="Transmembrane di-heme cytochromes"/>
    <property type="match status" value="1"/>
</dbReference>
<dbReference type="PANTHER" id="PTHR30485">
    <property type="entry name" value="NI/FE-HYDROGENASE 1 B-TYPE CYTOCHROME SUBUNIT"/>
    <property type="match status" value="1"/>
</dbReference>
<keyword evidence="5 6" id="KW-0472">Membrane</keyword>
<comment type="subcellular location">
    <subcellularLocation>
        <location evidence="1">Cell membrane</location>
        <topology evidence="1">Multi-pass membrane protein</topology>
    </subcellularLocation>
</comment>
<feature type="transmembrane region" description="Helical" evidence="6">
    <location>
        <begin position="21"/>
        <end position="38"/>
    </location>
</feature>
<keyword evidence="4 6" id="KW-1133">Transmembrane helix</keyword>
<name>A0A6C2YJ77_9BACT</name>
<keyword evidence="9" id="KW-1185">Reference proteome</keyword>
<feature type="transmembrane region" description="Helical" evidence="6">
    <location>
        <begin position="139"/>
        <end position="159"/>
    </location>
</feature>
<dbReference type="GO" id="GO:0005886">
    <property type="term" value="C:plasma membrane"/>
    <property type="evidence" value="ECO:0007669"/>
    <property type="project" value="UniProtKB-SubCell"/>
</dbReference>
<evidence type="ECO:0000313" key="9">
    <source>
        <dbReference type="Proteomes" id="UP000464378"/>
    </source>
</evidence>
<evidence type="ECO:0000259" key="7">
    <source>
        <dbReference type="Pfam" id="PF01292"/>
    </source>
</evidence>
<dbReference type="Proteomes" id="UP000464378">
    <property type="component" value="Chromosome"/>
</dbReference>
<dbReference type="AlphaFoldDB" id="A0A6C2YJ77"/>
<protein>
    <recommendedName>
        <fullName evidence="7">Cytochrome b561 bacterial/Ni-hydrogenase domain-containing protein</fullName>
    </recommendedName>
</protein>
<dbReference type="PANTHER" id="PTHR30485:SF1">
    <property type="entry name" value="CYTOCHROME YDHU-RELATED"/>
    <property type="match status" value="1"/>
</dbReference>
<gene>
    <name evidence="8" type="ORF">GMBLW1_23500</name>
</gene>
<dbReference type="KEGG" id="tim:GMBLW1_23500"/>
<reference evidence="8" key="1">
    <citation type="submission" date="2019-04" db="EMBL/GenBank/DDBJ databases">
        <authorList>
            <consortium name="Science for Life Laboratories"/>
        </authorList>
    </citation>
    <scope>NUCLEOTIDE SEQUENCE</scope>
    <source>
        <strain evidence="8">MBLW1</strain>
    </source>
</reference>
<dbReference type="InterPro" id="IPR016174">
    <property type="entry name" value="Di-haem_cyt_TM"/>
</dbReference>
<dbReference type="GO" id="GO:0020037">
    <property type="term" value="F:heme binding"/>
    <property type="evidence" value="ECO:0007669"/>
    <property type="project" value="TreeGrafter"/>
</dbReference>
<keyword evidence="3 6" id="KW-0812">Transmembrane</keyword>
<dbReference type="InterPro" id="IPR051542">
    <property type="entry name" value="Hydrogenase_cytochrome"/>
</dbReference>
<proteinExistence type="predicted"/>
<accession>A0A6C2YJ77</accession>
<feature type="domain" description="Cytochrome b561 bacterial/Ni-hydrogenase" evidence="7">
    <location>
        <begin position="9"/>
        <end position="213"/>
    </location>
</feature>
<dbReference type="EMBL" id="LR593887">
    <property type="protein sequence ID" value="VTR98919.1"/>
    <property type="molecule type" value="Genomic_DNA"/>
</dbReference>
<keyword evidence="2" id="KW-1003">Cell membrane</keyword>
<organism evidence="8">
    <name type="scientific">Tuwongella immobilis</name>
    <dbReference type="NCBI Taxonomy" id="692036"/>
    <lineage>
        <taxon>Bacteria</taxon>
        <taxon>Pseudomonadati</taxon>
        <taxon>Planctomycetota</taxon>
        <taxon>Planctomycetia</taxon>
        <taxon>Gemmatales</taxon>
        <taxon>Gemmataceae</taxon>
        <taxon>Tuwongella</taxon>
    </lineage>
</organism>
<feature type="transmembrane region" description="Helical" evidence="6">
    <location>
        <begin position="179"/>
        <end position="200"/>
    </location>
</feature>
<feature type="transmembrane region" description="Helical" evidence="6">
    <location>
        <begin position="72"/>
        <end position="97"/>
    </location>
</feature>
<dbReference type="GO" id="GO:0009055">
    <property type="term" value="F:electron transfer activity"/>
    <property type="evidence" value="ECO:0007669"/>
    <property type="project" value="InterPro"/>
</dbReference>
<sequence>MPGRLHHKYPLWVRMTHWINGPVLLIMIWSGLLIYWAHDEYAIRIGDFTLVKFFPEWFYRVLHLERQLAVGLAWHFLFMWLFLLNGLVYFGFTFWSGAWRDLIPNRRTPRQALQTVLHDLRIRKEPPEMDGKYNGAQRLAYTGTLMMGIGSIVTGLAIWKPVQLGWITWMLGGYSLARVWHFMLVLGYVSFFLVHITQVIRAGWNHARAMITGYEYQSTPEQSA</sequence>
<evidence type="ECO:0000256" key="4">
    <source>
        <dbReference type="ARBA" id="ARBA00022989"/>
    </source>
</evidence>
<dbReference type="Gene3D" id="1.20.950.20">
    <property type="entry name" value="Transmembrane di-heme cytochromes, Chain C"/>
    <property type="match status" value="1"/>
</dbReference>
<dbReference type="GO" id="GO:0022904">
    <property type="term" value="P:respiratory electron transport chain"/>
    <property type="evidence" value="ECO:0007669"/>
    <property type="project" value="InterPro"/>
</dbReference>
<evidence type="ECO:0000256" key="6">
    <source>
        <dbReference type="SAM" id="Phobius"/>
    </source>
</evidence>
<dbReference type="InterPro" id="IPR011577">
    <property type="entry name" value="Cyt_b561_bac/Ni-Hgenase"/>
</dbReference>
<evidence type="ECO:0000256" key="3">
    <source>
        <dbReference type="ARBA" id="ARBA00022692"/>
    </source>
</evidence>
<evidence type="ECO:0000256" key="5">
    <source>
        <dbReference type="ARBA" id="ARBA00023136"/>
    </source>
</evidence>
<evidence type="ECO:0000313" key="8">
    <source>
        <dbReference type="EMBL" id="VIP01610.1"/>
    </source>
</evidence>
<dbReference type="RefSeq" id="WP_162656791.1">
    <property type="nucleotide sequence ID" value="NZ_LR593887.1"/>
</dbReference>